<evidence type="ECO:0000256" key="3">
    <source>
        <dbReference type="ARBA" id="ARBA00022676"/>
    </source>
</evidence>
<feature type="transmembrane region" description="Helical" evidence="19">
    <location>
        <begin position="107"/>
        <end position="124"/>
    </location>
</feature>
<gene>
    <name evidence="20" type="ORF">EXU48_17070</name>
</gene>
<feature type="transmembrane region" description="Helical" evidence="19">
    <location>
        <begin position="247"/>
        <end position="264"/>
    </location>
</feature>
<keyword evidence="6" id="KW-0133">Cell shape</keyword>
<evidence type="ECO:0000256" key="2">
    <source>
        <dbReference type="ARBA" id="ARBA00004752"/>
    </source>
</evidence>
<feature type="transmembrane region" description="Helical" evidence="19">
    <location>
        <begin position="226"/>
        <end position="242"/>
    </location>
</feature>
<evidence type="ECO:0000256" key="12">
    <source>
        <dbReference type="ARBA" id="ARBA00038053"/>
    </source>
</evidence>
<feature type="compositionally biased region" description="Basic residues" evidence="18">
    <location>
        <begin position="10"/>
        <end position="19"/>
    </location>
</feature>
<evidence type="ECO:0000256" key="18">
    <source>
        <dbReference type="SAM" id="MobiDB-lite"/>
    </source>
</evidence>
<keyword evidence="7" id="KW-0573">Peptidoglycan synthesis</keyword>
<feature type="transmembrane region" description="Helical" evidence="19">
    <location>
        <begin position="203"/>
        <end position="220"/>
    </location>
</feature>
<proteinExistence type="inferred from homology"/>
<keyword evidence="20" id="KW-0132">Cell division</keyword>
<comment type="caution">
    <text evidence="20">The sequence shown here is derived from an EMBL/GenBank/DDBJ whole genome shotgun (WGS) entry which is preliminary data.</text>
</comment>
<comment type="subcellular location">
    <subcellularLocation>
        <location evidence="1">Membrane</location>
        <topology evidence="1">Multi-pass membrane protein</topology>
    </subcellularLocation>
</comment>
<evidence type="ECO:0000313" key="20">
    <source>
        <dbReference type="EMBL" id="TDE90820.1"/>
    </source>
</evidence>
<evidence type="ECO:0000256" key="6">
    <source>
        <dbReference type="ARBA" id="ARBA00022960"/>
    </source>
</evidence>
<feature type="transmembrane region" description="Helical" evidence="19">
    <location>
        <begin position="400"/>
        <end position="422"/>
    </location>
</feature>
<comment type="similarity">
    <text evidence="12">Belongs to the SEDS family. FtsW subfamily.</text>
</comment>
<feature type="transmembrane region" description="Helical" evidence="19">
    <location>
        <begin position="372"/>
        <end position="394"/>
    </location>
</feature>
<evidence type="ECO:0000256" key="15">
    <source>
        <dbReference type="ARBA" id="ARBA00044770"/>
    </source>
</evidence>
<keyword evidence="5 19" id="KW-0812">Transmembrane</keyword>
<keyword evidence="3" id="KW-0328">Glycosyltransferase</keyword>
<dbReference type="InterPro" id="IPR001182">
    <property type="entry name" value="FtsW/RodA"/>
</dbReference>
<evidence type="ECO:0000256" key="14">
    <source>
        <dbReference type="ARBA" id="ARBA00041418"/>
    </source>
</evidence>
<dbReference type="Proteomes" id="UP000504882">
    <property type="component" value="Unassembled WGS sequence"/>
</dbReference>
<evidence type="ECO:0000256" key="11">
    <source>
        <dbReference type="ARBA" id="ARBA00033270"/>
    </source>
</evidence>
<accession>A0ABY2E1F5</accession>
<keyword evidence="20" id="KW-0131">Cell cycle</keyword>
<organism evidence="20 21">
    <name type="scientific">Occultella glacieicola</name>
    <dbReference type="NCBI Taxonomy" id="2518684"/>
    <lineage>
        <taxon>Bacteria</taxon>
        <taxon>Bacillati</taxon>
        <taxon>Actinomycetota</taxon>
        <taxon>Actinomycetes</taxon>
        <taxon>Micrococcales</taxon>
        <taxon>Ruaniaceae</taxon>
        <taxon>Occultella</taxon>
    </lineage>
</organism>
<keyword evidence="21" id="KW-1185">Reference proteome</keyword>
<dbReference type="InterPro" id="IPR018365">
    <property type="entry name" value="Cell_cycle_FtsW-rel_CS"/>
</dbReference>
<evidence type="ECO:0000256" key="10">
    <source>
        <dbReference type="ARBA" id="ARBA00032370"/>
    </source>
</evidence>
<dbReference type="EC" id="2.4.99.28" evidence="15"/>
<protein>
    <recommendedName>
        <fullName evidence="13">Probable peptidoglycan glycosyltransferase FtsW</fullName>
        <ecNumber evidence="15">2.4.99.28</ecNumber>
    </recommendedName>
    <alternativeName>
        <fullName evidence="14">Cell division protein FtsW</fullName>
    </alternativeName>
    <alternativeName>
        <fullName evidence="11">Cell wall polymerase</fullName>
    </alternativeName>
    <alternativeName>
        <fullName evidence="10">Peptidoglycan polymerase</fullName>
    </alternativeName>
</protein>
<dbReference type="PANTHER" id="PTHR30474">
    <property type="entry name" value="CELL CYCLE PROTEIN"/>
    <property type="match status" value="1"/>
</dbReference>
<keyword evidence="4" id="KW-0808">Transferase</keyword>
<feature type="transmembrane region" description="Helical" evidence="19">
    <location>
        <begin position="136"/>
        <end position="157"/>
    </location>
</feature>
<evidence type="ECO:0000256" key="7">
    <source>
        <dbReference type="ARBA" id="ARBA00022984"/>
    </source>
</evidence>
<comment type="pathway">
    <text evidence="2">Cell wall biogenesis; peptidoglycan biosynthesis.</text>
</comment>
<feature type="transmembrane region" description="Helical" evidence="19">
    <location>
        <begin position="325"/>
        <end position="351"/>
    </location>
</feature>
<dbReference type="EMBL" id="SMNA01000008">
    <property type="protein sequence ID" value="TDE90820.1"/>
    <property type="molecule type" value="Genomic_DNA"/>
</dbReference>
<evidence type="ECO:0000256" key="19">
    <source>
        <dbReference type="SAM" id="Phobius"/>
    </source>
</evidence>
<dbReference type="PROSITE" id="PS00428">
    <property type="entry name" value="FTSW_RODA_SPOVE"/>
    <property type="match status" value="1"/>
</dbReference>
<feature type="compositionally biased region" description="Low complexity" evidence="18">
    <location>
        <begin position="20"/>
        <end position="34"/>
    </location>
</feature>
<feature type="region of interest" description="Disordered" evidence="18">
    <location>
        <begin position="1"/>
        <end position="55"/>
    </location>
</feature>
<evidence type="ECO:0000256" key="5">
    <source>
        <dbReference type="ARBA" id="ARBA00022692"/>
    </source>
</evidence>
<dbReference type="Pfam" id="PF01098">
    <property type="entry name" value="FTSW_RODA_SPOVE"/>
    <property type="match status" value="1"/>
</dbReference>
<evidence type="ECO:0000256" key="9">
    <source>
        <dbReference type="ARBA" id="ARBA00023136"/>
    </source>
</evidence>
<evidence type="ECO:0000256" key="16">
    <source>
        <dbReference type="ARBA" id="ARBA00049902"/>
    </source>
</evidence>
<evidence type="ECO:0000256" key="8">
    <source>
        <dbReference type="ARBA" id="ARBA00022989"/>
    </source>
</evidence>
<evidence type="ECO:0000313" key="21">
    <source>
        <dbReference type="Proteomes" id="UP000504882"/>
    </source>
</evidence>
<comment type="function">
    <text evidence="17">Peptidoglycan polymerase that is essential for cell division.</text>
</comment>
<evidence type="ECO:0000256" key="17">
    <source>
        <dbReference type="ARBA" id="ARBA00049966"/>
    </source>
</evidence>
<dbReference type="GO" id="GO:0051301">
    <property type="term" value="P:cell division"/>
    <property type="evidence" value="ECO:0007669"/>
    <property type="project" value="UniProtKB-KW"/>
</dbReference>
<comment type="catalytic activity">
    <reaction evidence="16">
        <text>[GlcNAc-(1-&gt;4)-Mur2Ac(oyl-L-Ala-gamma-D-Glu-L-Lys-D-Ala-D-Ala)](n)-di-trans,octa-cis-undecaprenyl diphosphate + beta-D-GlcNAc-(1-&gt;4)-Mur2Ac(oyl-L-Ala-gamma-D-Glu-L-Lys-D-Ala-D-Ala)-di-trans,octa-cis-undecaprenyl diphosphate = [GlcNAc-(1-&gt;4)-Mur2Ac(oyl-L-Ala-gamma-D-Glu-L-Lys-D-Ala-D-Ala)](n+1)-di-trans,octa-cis-undecaprenyl diphosphate + di-trans,octa-cis-undecaprenyl diphosphate + H(+)</text>
        <dbReference type="Rhea" id="RHEA:23708"/>
        <dbReference type="Rhea" id="RHEA-COMP:9602"/>
        <dbReference type="Rhea" id="RHEA-COMP:9603"/>
        <dbReference type="ChEBI" id="CHEBI:15378"/>
        <dbReference type="ChEBI" id="CHEBI:58405"/>
        <dbReference type="ChEBI" id="CHEBI:60033"/>
        <dbReference type="ChEBI" id="CHEBI:78435"/>
        <dbReference type="EC" id="2.4.99.28"/>
    </reaction>
</comment>
<dbReference type="PANTHER" id="PTHR30474:SF2">
    <property type="entry name" value="PEPTIDOGLYCAN GLYCOSYLTRANSFERASE FTSW-RELATED"/>
    <property type="match status" value="1"/>
</dbReference>
<name>A0ABY2E1F5_9MICO</name>
<feature type="transmembrane region" description="Helical" evidence="19">
    <location>
        <begin position="67"/>
        <end position="87"/>
    </location>
</feature>
<keyword evidence="9 19" id="KW-0472">Membrane</keyword>
<dbReference type="RefSeq" id="WP_133108885.1">
    <property type="nucleotide sequence ID" value="NZ_SMNA01000008.1"/>
</dbReference>
<reference evidence="20 21" key="1">
    <citation type="submission" date="2019-03" db="EMBL/GenBank/DDBJ databases">
        <title>Genomic features of bacteria from cold environments.</title>
        <authorList>
            <person name="Shen L."/>
        </authorList>
    </citation>
    <scope>NUCLEOTIDE SEQUENCE [LARGE SCALE GENOMIC DNA]</scope>
    <source>
        <strain evidence="21">T3246-1</strain>
    </source>
</reference>
<evidence type="ECO:0000256" key="1">
    <source>
        <dbReference type="ARBA" id="ARBA00004141"/>
    </source>
</evidence>
<sequence>MTTVEAPRRTATRPARRPTTRAGASRATPPRAGGTSRATSAGSTPRAGRAKVASTARTATWSSPATSYYLVGGSTLLLLLLGLIMVLSASTVYSLRDSGGATPFADFLNQAKFALVAAPVAYGISRLPPRLIRRLAWIGIIGALGLQLLVFTPLSLSQGGNSGWIHIGPQNLQPAEFSKLALAVWLGAVLAAKGPLLKQWSHVLMPAVLVAGAFLGIVLYTHDLGTALIMIALVGGALWVAGVPLSMFSVAAAGITAAVAYLAVSSDNRRDRLLSFLSPETADPMGLGLQPRHALGGLGTGGISGVGLGGSREKWLWLPEGHNDFIFAIIGEELGLLGTLLVLVLFGALAVGLTRIIKRHPDPFVKITTAAIGCWIIGQALINIGVVIGVLPVIGLPLPLVSAGGSALVTTLAALGIVLAFARSEPGAKEALAARKASVRRSLAVIAPRLASGKARG</sequence>
<keyword evidence="8 19" id="KW-1133">Transmembrane helix</keyword>
<evidence type="ECO:0000256" key="4">
    <source>
        <dbReference type="ARBA" id="ARBA00022679"/>
    </source>
</evidence>
<evidence type="ECO:0000256" key="13">
    <source>
        <dbReference type="ARBA" id="ARBA00041185"/>
    </source>
</evidence>